<comment type="caution">
    <text evidence="1">The sequence shown here is derived from an EMBL/GenBank/DDBJ whole genome shotgun (WGS) entry which is preliminary data.</text>
</comment>
<proteinExistence type="predicted"/>
<evidence type="ECO:0000313" key="2">
    <source>
        <dbReference type="Proteomes" id="UP000675409"/>
    </source>
</evidence>
<evidence type="ECO:0000313" key="1">
    <source>
        <dbReference type="EMBL" id="MBL0888741.1"/>
    </source>
</evidence>
<gene>
    <name evidence="1" type="ORF">HGK34_21085</name>
</gene>
<reference evidence="1 2" key="1">
    <citation type="journal article" date="2021" name="Arch. Microbiol.">
        <title>Myceligenerans indicum sp. nov., an actinobacterium isolated from mangrove sediment of Sundarbans, India.</title>
        <authorList>
            <person name="Asha K."/>
            <person name="Bhadury P."/>
        </authorList>
    </citation>
    <scope>NUCLEOTIDE SEQUENCE [LARGE SCALE GENOMIC DNA]</scope>
    <source>
        <strain evidence="1 2">I2</strain>
    </source>
</reference>
<protein>
    <submittedName>
        <fullName evidence="1">VapA/VapB family virulence-associated protein</fullName>
    </submittedName>
</protein>
<sequence>MVDETVRRTDSAVDRNRIAEEFATRMAGRLDQAKIDAAVRLIRATSTSYPADGSLASMIFYLKVWVNIKNGGKEFEGDCGGVGTPGGGALFGDVYTDDLNRLYAETETFELNAASVYTSIVFFDGDGNALGNFQSGSVSTVAGIFGGKGSWS</sequence>
<dbReference type="InterPro" id="IPR038625">
    <property type="entry name" value="R_equi_Vir_sf"/>
</dbReference>
<dbReference type="Pfam" id="PF05526">
    <property type="entry name" value="R_equi_Vir"/>
    <property type="match status" value="1"/>
</dbReference>
<dbReference type="EMBL" id="JABBYC010000077">
    <property type="protein sequence ID" value="MBL0888741.1"/>
    <property type="molecule type" value="Genomic_DNA"/>
</dbReference>
<dbReference type="RefSeq" id="WP_201851174.1">
    <property type="nucleotide sequence ID" value="NZ_JABBYC010000077.1"/>
</dbReference>
<organism evidence="1 2">
    <name type="scientific">Myceligenerans indicum</name>
    <dbReference type="NCBI Taxonomy" id="2593663"/>
    <lineage>
        <taxon>Bacteria</taxon>
        <taxon>Bacillati</taxon>
        <taxon>Actinomycetota</taxon>
        <taxon>Actinomycetes</taxon>
        <taxon>Micrococcales</taxon>
        <taxon>Promicromonosporaceae</taxon>
        <taxon>Myceligenerans</taxon>
    </lineage>
</organism>
<dbReference type="InterPro" id="IPR008810">
    <property type="entry name" value="R_equi_Vir"/>
</dbReference>
<keyword evidence="2" id="KW-1185">Reference proteome</keyword>
<name>A0ABS1LR30_9MICO</name>
<dbReference type="Proteomes" id="UP000675409">
    <property type="component" value="Unassembled WGS sequence"/>
</dbReference>
<dbReference type="Gene3D" id="2.40.128.480">
    <property type="entry name" value="Rhodococcus equi virulence-associated protein"/>
    <property type="match status" value="1"/>
</dbReference>
<accession>A0ABS1LR30</accession>